<comment type="caution">
    <text evidence="1">The sequence shown here is derived from an EMBL/GenBank/DDBJ whole genome shotgun (WGS) entry which is preliminary data.</text>
</comment>
<protein>
    <submittedName>
        <fullName evidence="1">Uncharacterized protein</fullName>
    </submittedName>
</protein>
<proteinExistence type="predicted"/>
<organism evidence="1 2">
    <name type="scientific">Prototheca wickerhamii</name>
    <dbReference type="NCBI Taxonomy" id="3111"/>
    <lineage>
        <taxon>Eukaryota</taxon>
        <taxon>Viridiplantae</taxon>
        <taxon>Chlorophyta</taxon>
        <taxon>core chlorophytes</taxon>
        <taxon>Trebouxiophyceae</taxon>
        <taxon>Chlorellales</taxon>
        <taxon>Chlorellaceae</taxon>
        <taxon>Prototheca</taxon>
    </lineage>
</organism>
<dbReference type="EMBL" id="JASFZW010000010">
    <property type="protein sequence ID" value="KAK2076348.1"/>
    <property type="molecule type" value="Genomic_DNA"/>
</dbReference>
<sequence>MQLQQQRKWDVLSEMVAPKLLEKLQEDYKEHDERPEFKELNWRWVLPDEFDAGLVDLKFWSPRRAEELTGLPIMIPPNSDNLDPGRSRRMGPPPGSYCIVAVAYDLTLRLEALSRADGSVQHEVFVAGPHVWRYLTGPLPETLPARRLDSEWVLVSTASTTSPLTIQL</sequence>
<accession>A0AAD9IF38</accession>
<name>A0AAD9IF38_PROWI</name>
<dbReference type="Proteomes" id="UP001255856">
    <property type="component" value="Unassembled WGS sequence"/>
</dbReference>
<reference evidence="1" key="1">
    <citation type="submission" date="2021-01" db="EMBL/GenBank/DDBJ databases">
        <authorList>
            <person name="Eckstrom K.M.E."/>
        </authorList>
    </citation>
    <scope>NUCLEOTIDE SEQUENCE</scope>
    <source>
        <strain evidence="1">UVCC 0001</strain>
    </source>
</reference>
<keyword evidence="2" id="KW-1185">Reference proteome</keyword>
<gene>
    <name evidence="1" type="ORF">QBZ16_000873</name>
</gene>
<dbReference type="AlphaFoldDB" id="A0AAD9IF38"/>
<evidence type="ECO:0000313" key="1">
    <source>
        <dbReference type="EMBL" id="KAK2076348.1"/>
    </source>
</evidence>
<evidence type="ECO:0000313" key="2">
    <source>
        <dbReference type="Proteomes" id="UP001255856"/>
    </source>
</evidence>